<dbReference type="PATRIC" id="fig|679200.3.peg.1890"/>
<dbReference type="STRING" id="679200.HMPREF9333_01786"/>
<dbReference type="AlphaFoldDB" id="G5GJP6"/>
<dbReference type="eggNOG" id="COG1961">
    <property type="taxonomic scope" value="Bacteria"/>
</dbReference>
<gene>
    <name evidence="2" type="ORF">HMPREF9333_01786</name>
</gene>
<dbReference type="Gene3D" id="3.90.1750.20">
    <property type="entry name" value="Putative Large Serine Recombinase, Chain B, Domain 2"/>
    <property type="match status" value="1"/>
</dbReference>
<dbReference type="Pfam" id="PF07508">
    <property type="entry name" value="Recombinase"/>
    <property type="match status" value="1"/>
</dbReference>
<feature type="domain" description="Recombinase" evidence="1">
    <location>
        <begin position="30"/>
        <end position="104"/>
    </location>
</feature>
<evidence type="ECO:0000313" key="3">
    <source>
        <dbReference type="Proteomes" id="UP000003011"/>
    </source>
</evidence>
<comment type="caution">
    <text evidence="2">The sequence shown here is derived from an EMBL/GenBank/DDBJ whole genome shotgun (WGS) entry which is preliminary data.</text>
</comment>
<dbReference type="InterPro" id="IPR011109">
    <property type="entry name" value="DNA_bind_recombinase_dom"/>
</dbReference>
<sequence>MEEGKRVSPSVPYGYYRNPNNKQELLVYKESSNVVKRIYRLVIEGCGVTQIADILTKDKVLILSAYAEIHYTENNHSSKKRAIEDPYFWTPTTIGYILAKKEYMEHTVLVKTICLD</sequence>
<dbReference type="GO" id="GO:0000150">
    <property type="term" value="F:DNA strand exchange activity"/>
    <property type="evidence" value="ECO:0007669"/>
    <property type="project" value="InterPro"/>
</dbReference>
<accession>G5GJP6</accession>
<name>G5GJP6_9FIRM</name>
<protein>
    <recommendedName>
        <fullName evidence="1">Recombinase domain-containing protein</fullName>
    </recommendedName>
</protein>
<reference evidence="2 3" key="1">
    <citation type="submission" date="2011-08" db="EMBL/GenBank/DDBJ databases">
        <title>The Genome Sequence of Johnsonella ignava ATCC 51276.</title>
        <authorList>
            <consortium name="The Broad Institute Genome Sequencing Platform"/>
            <person name="Earl A."/>
            <person name="Ward D."/>
            <person name="Feldgarden M."/>
            <person name="Gevers D."/>
            <person name="Izard J."/>
            <person name="Blanton J.M."/>
            <person name="Baranova O.V."/>
            <person name="Dewhirst F.E."/>
            <person name="Young S.K."/>
            <person name="Zeng Q."/>
            <person name="Gargeya S."/>
            <person name="Fitzgerald M."/>
            <person name="Haas B."/>
            <person name="Abouelleil A."/>
            <person name="Alvarado L."/>
            <person name="Arachchi H.M."/>
            <person name="Berlin A."/>
            <person name="Brown A."/>
            <person name="Chapman S.B."/>
            <person name="Chen Z."/>
            <person name="Dunbar C."/>
            <person name="Freedman E."/>
            <person name="Gearin G."/>
            <person name="Gellesch M."/>
            <person name="Goldberg J."/>
            <person name="Griggs A."/>
            <person name="Gujja S."/>
            <person name="Heiman D."/>
            <person name="Howarth C."/>
            <person name="Larson L."/>
            <person name="Lui A."/>
            <person name="MacDonald P.J.P."/>
            <person name="Montmayeur A."/>
            <person name="Murphy C."/>
            <person name="Neiman D."/>
            <person name="Pearson M."/>
            <person name="Priest M."/>
            <person name="Roberts A."/>
            <person name="Saif S."/>
            <person name="Shea T."/>
            <person name="Shenoy N."/>
            <person name="Sisk P."/>
            <person name="Stolte C."/>
            <person name="Sykes S."/>
            <person name="Wortman J."/>
            <person name="Nusbaum C."/>
            <person name="Birren B."/>
        </authorList>
    </citation>
    <scope>NUCLEOTIDE SEQUENCE [LARGE SCALE GENOMIC DNA]</scope>
    <source>
        <strain evidence="2 3">ATCC 51276</strain>
    </source>
</reference>
<dbReference type="GO" id="GO:0003677">
    <property type="term" value="F:DNA binding"/>
    <property type="evidence" value="ECO:0007669"/>
    <property type="project" value="InterPro"/>
</dbReference>
<keyword evidence="3" id="KW-1185">Reference proteome</keyword>
<dbReference type="Proteomes" id="UP000003011">
    <property type="component" value="Unassembled WGS sequence"/>
</dbReference>
<evidence type="ECO:0000259" key="1">
    <source>
        <dbReference type="Pfam" id="PF07508"/>
    </source>
</evidence>
<proteinExistence type="predicted"/>
<dbReference type="EMBL" id="ACZL01000030">
    <property type="protein sequence ID" value="EHI55067.1"/>
    <property type="molecule type" value="Genomic_DNA"/>
</dbReference>
<dbReference type="HOGENOM" id="CLU_2093541_0_0_9"/>
<dbReference type="InterPro" id="IPR038109">
    <property type="entry name" value="DNA_bind_recomb_sf"/>
</dbReference>
<evidence type="ECO:0000313" key="2">
    <source>
        <dbReference type="EMBL" id="EHI55067.1"/>
    </source>
</evidence>
<organism evidence="2 3">
    <name type="scientific">Johnsonella ignava ATCC 51276</name>
    <dbReference type="NCBI Taxonomy" id="679200"/>
    <lineage>
        <taxon>Bacteria</taxon>
        <taxon>Bacillati</taxon>
        <taxon>Bacillota</taxon>
        <taxon>Clostridia</taxon>
        <taxon>Lachnospirales</taxon>
        <taxon>Lachnospiraceae</taxon>
        <taxon>Johnsonella</taxon>
    </lineage>
</organism>